<name>A0AAN9MV89_CANGL</name>
<protein>
    <submittedName>
        <fullName evidence="1">Uncharacterized protein</fullName>
    </submittedName>
</protein>
<dbReference type="AlphaFoldDB" id="A0AAN9MV89"/>
<dbReference type="Proteomes" id="UP001367508">
    <property type="component" value="Unassembled WGS sequence"/>
</dbReference>
<gene>
    <name evidence="1" type="ORF">VNO77_03644</name>
</gene>
<accession>A0AAN9MV89</accession>
<proteinExistence type="predicted"/>
<evidence type="ECO:0000313" key="2">
    <source>
        <dbReference type="Proteomes" id="UP001367508"/>
    </source>
</evidence>
<organism evidence="1 2">
    <name type="scientific">Canavalia gladiata</name>
    <name type="common">Sword bean</name>
    <name type="synonym">Dolichos gladiatus</name>
    <dbReference type="NCBI Taxonomy" id="3824"/>
    <lineage>
        <taxon>Eukaryota</taxon>
        <taxon>Viridiplantae</taxon>
        <taxon>Streptophyta</taxon>
        <taxon>Embryophyta</taxon>
        <taxon>Tracheophyta</taxon>
        <taxon>Spermatophyta</taxon>
        <taxon>Magnoliopsida</taxon>
        <taxon>eudicotyledons</taxon>
        <taxon>Gunneridae</taxon>
        <taxon>Pentapetalae</taxon>
        <taxon>rosids</taxon>
        <taxon>fabids</taxon>
        <taxon>Fabales</taxon>
        <taxon>Fabaceae</taxon>
        <taxon>Papilionoideae</taxon>
        <taxon>50 kb inversion clade</taxon>
        <taxon>NPAAA clade</taxon>
        <taxon>indigoferoid/millettioid clade</taxon>
        <taxon>Phaseoleae</taxon>
        <taxon>Canavalia</taxon>
    </lineage>
</organism>
<evidence type="ECO:0000313" key="1">
    <source>
        <dbReference type="EMBL" id="KAK7361574.1"/>
    </source>
</evidence>
<comment type="caution">
    <text evidence="1">The sequence shown here is derived from an EMBL/GenBank/DDBJ whole genome shotgun (WGS) entry which is preliminary data.</text>
</comment>
<reference evidence="1 2" key="1">
    <citation type="submission" date="2024-01" db="EMBL/GenBank/DDBJ databases">
        <title>The genomes of 5 underutilized Papilionoideae crops provide insights into root nodulation and disease resistanc.</title>
        <authorList>
            <person name="Jiang F."/>
        </authorList>
    </citation>
    <scope>NUCLEOTIDE SEQUENCE [LARGE SCALE GENOMIC DNA]</scope>
    <source>
        <strain evidence="1">LVBAO_FW01</strain>
        <tissue evidence="1">Leaves</tissue>
    </source>
</reference>
<keyword evidence="2" id="KW-1185">Reference proteome</keyword>
<sequence>MECSPSVIAGSGLLAIHSYSAISFQFPTEINARRLIRGEVIQLESEECNGVSLARRTLWKENNEAQKMLKEGPWDVMDHLSACNAVNVASNISEVIEVENPIVERKLLNVFQPLPTGLFMPRKGLTNAWISYKIWRTPGLVVWLWCYWS</sequence>
<dbReference type="EMBL" id="JAYMYQ010000001">
    <property type="protein sequence ID" value="KAK7361574.1"/>
    <property type="molecule type" value="Genomic_DNA"/>
</dbReference>